<keyword evidence="1" id="KW-0812">Transmembrane</keyword>
<proteinExistence type="predicted"/>
<accession>A0A2H0UZM6</accession>
<evidence type="ECO:0000256" key="1">
    <source>
        <dbReference type="SAM" id="Phobius"/>
    </source>
</evidence>
<comment type="caution">
    <text evidence="2">The sequence shown here is derived from an EMBL/GenBank/DDBJ whole genome shotgun (WGS) entry which is preliminary data.</text>
</comment>
<evidence type="ECO:0000313" key="3">
    <source>
        <dbReference type="Proteomes" id="UP000228510"/>
    </source>
</evidence>
<feature type="non-terminal residue" evidence="2">
    <location>
        <position position="1"/>
    </location>
</feature>
<evidence type="ECO:0000313" key="2">
    <source>
        <dbReference type="EMBL" id="PIR92278.1"/>
    </source>
</evidence>
<keyword evidence="1" id="KW-1133">Transmembrane helix</keyword>
<name>A0A2H0UZM6_9BACT</name>
<reference evidence="3" key="1">
    <citation type="submission" date="2017-09" db="EMBL/GenBank/DDBJ databases">
        <title>Depth-based differentiation of microbial function through sediment-hosted aquifers and enrichment of novel symbionts in the deep terrestrial subsurface.</title>
        <authorList>
            <person name="Probst A.J."/>
            <person name="Ladd B."/>
            <person name="Jarett J.K."/>
            <person name="Geller-Mcgrath D.E."/>
            <person name="Sieber C.M.K."/>
            <person name="Emerson J.B."/>
            <person name="Anantharaman K."/>
            <person name="Thomas B.C."/>
            <person name="Malmstrom R."/>
            <person name="Stieglmeier M."/>
            <person name="Klingl A."/>
            <person name="Woyke T."/>
            <person name="Ryan C.M."/>
            <person name="Banfield J.F."/>
        </authorList>
    </citation>
    <scope>NUCLEOTIDE SEQUENCE [LARGE SCALE GENOMIC DNA]</scope>
</reference>
<feature type="non-terminal residue" evidence="2">
    <location>
        <position position="75"/>
    </location>
</feature>
<organism evidence="2 3">
    <name type="scientific">Candidatus Falkowbacteria bacterium CG10_big_fil_rev_8_21_14_0_10_44_15</name>
    <dbReference type="NCBI Taxonomy" id="1974569"/>
    <lineage>
        <taxon>Bacteria</taxon>
        <taxon>Candidatus Falkowiibacteriota</taxon>
    </lineage>
</organism>
<keyword evidence="1" id="KW-0472">Membrane</keyword>
<dbReference type="AlphaFoldDB" id="A0A2H0UZM6"/>
<protein>
    <submittedName>
        <fullName evidence="2">Uncharacterized protein</fullName>
    </submittedName>
</protein>
<sequence length="75" mass="8267">WFIGLLVDKKNWQDIFWSMSITLSAAVLSIALVFGIVKFPYPQPTAAFDLSLLSERAGKISGEAGVSSRWNLLPP</sequence>
<feature type="transmembrane region" description="Helical" evidence="1">
    <location>
        <begin position="15"/>
        <end position="37"/>
    </location>
</feature>
<dbReference type="EMBL" id="PFAT01000033">
    <property type="protein sequence ID" value="PIR92278.1"/>
    <property type="molecule type" value="Genomic_DNA"/>
</dbReference>
<dbReference type="Proteomes" id="UP000228510">
    <property type="component" value="Unassembled WGS sequence"/>
</dbReference>
<gene>
    <name evidence="2" type="ORF">COU01_02675</name>
</gene>